<dbReference type="Proteomes" id="UP000594681">
    <property type="component" value="Chromosome"/>
</dbReference>
<feature type="transmembrane region" description="Helical" evidence="6">
    <location>
        <begin position="556"/>
        <end position="580"/>
    </location>
</feature>
<dbReference type="InterPro" id="IPR017501">
    <property type="entry name" value="Phage_infect_YhgE_C"/>
</dbReference>
<keyword evidence="4 6" id="KW-0472">Membrane</keyword>
<dbReference type="Pfam" id="PF12698">
    <property type="entry name" value="ABC2_membrane_3"/>
    <property type="match status" value="2"/>
</dbReference>
<evidence type="ECO:0000259" key="7">
    <source>
        <dbReference type="Pfam" id="PF12698"/>
    </source>
</evidence>
<feature type="transmembrane region" description="Helical" evidence="6">
    <location>
        <begin position="640"/>
        <end position="661"/>
    </location>
</feature>
<feature type="domain" description="ABC-2 type transporter transmembrane" evidence="7">
    <location>
        <begin position="25"/>
        <end position="167"/>
    </location>
</feature>
<comment type="subcellular location">
    <subcellularLocation>
        <location evidence="1">Membrane</location>
        <topology evidence="1">Multi-pass membrane protein</topology>
    </subcellularLocation>
</comment>
<dbReference type="NCBIfam" id="TIGR03062">
    <property type="entry name" value="pip_yhgE_Cterm"/>
    <property type="match status" value="1"/>
</dbReference>
<accession>A0A7T0KES9</accession>
<dbReference type="NCBIfam" id="TIGR03061">
    <property type="entry name" value="pip_yhgE_Nterm"/>
    <property type="match status" value="1"/>
</dbReference>
<evidence type="ECO:0000256" key="3">
    <source>
        <dbReference type="ARBA" id="ARBA00022989"/>
    </source>
</evidence>
<protein>
    <submittedName>
        <fullName evidence="8">YhgE/Pip domain-containing protein</fullName>
    </submittedName>
</protein>
<proteinExistence type="predicted"/>
<dbReference type="InterPro" id="IPR051328">
    <property type="entry name" value="T7SS_ABC-Transporter"/>
</dbReference>
<dbReference type="KEGG" id="cliz:G7Y31_00775"/>
<feature type="transmembrane region" description="Helical" evidence="6">
    <location>
        <begin position="587"/>
        <end position="608"/>
    </location>
</feature>
<keyword evidence="2 6" id="KW-0812">Transmembrane</keyword>
<evidence type="ECO:0000256" key="1">
    <source>
        <dbReference type="ARBA" id="ARBA00004141"/>
    </source>
</evidence>
<dbReference type="PANTHER" id="PTHR43077:SF10">
    <property type="entry name" value="TRANSPORT PERMEASE PROTEIN"/>
    <property type="match status" value="1"/>
</dbReference>
<dbReference type="GO" id="GO:0016020">
    <property type="term" value="C:membrane"/>
    <property type="evidence" value="ECO:0007669"/>
    <property type="project" value="UniProtKB-SubCell"/>
</dbReference>
<evidence type="ECO:0000256" key="4">
    <source>
        <dbReference type="ARBA" id="ARBA00023136"/>
    </source>
</evidence>
<feature type="coiled-coil region" evidence="5">
    <location>
        <begin position="187"/>
        <end position="214"/>
    </location>
</feature>
<evidence type="ECO:0000256" key="2">
    <source>
        <dbReference type="ARBA" id="ARBA00022692"/>
    </source>
</evidence>
<feature type="transmembrane region" description="Helical" evidence="6">
    <location>
        <begin position="488"/>
        <end position="507"/>
    </location>
</feature>
<evidence type="ECO:0000256" key="5">
    <source>
        <dbReference type="SAM" id="Coils"/>
    </source>
</evidence>
<dbReference type="Gene3D" id="3.40.1710.10">
    <property type="entry name" value="abc type-2 transporter like domain"/>
    <property type="match status" value="1"/>
</dbReference>
<feature type="transmembrane region" description="Helical" evidence="6">
    <location>
        <begin position="528"/>
        <end position="550"/>
    </location>
</feature>
<evidence type="ECO:0000313" key="9">
    <source>
        <dbReference type="Proteomes" id="UP000594681"/>
    </source>
</evidence>
<reference evidence="8 9" key="1">
    <citation type="submission" date="2020-11" db="EMBL/GenBank/DDBJ databases">
        <title>Corynebacterium sp. ZJ-599.</title>
        <authorList>
            <person name="Zhou J."/>
        </authorList>
    </citation>
    <scope>NUCLEOTIDE SEQUENCE [LARGE SCALE GENOMIC DNA]</scope>
    <source>
        <strain evidence="8 9">ZJ-599</strain>
    </source>
</reference>
<organism evidence="8 9">
    <name type="scientific">Corynebacterium lizhenjunii</name>
    <dbReference type="NCBI Taxonomy" id="2709394"/>
    <lineage>
        <taxon>Bacteria</taxon>
        <taxon>Bacillati</taxon>
        <taxon>Actinomycetota</taxon>
        <taxon>Actinomycetes</taxon>
        <taxon>Mycobacteriales</taxon>
        <taxon>Corynebacteriaceae</taxon>
        <taxon>Corynebacterium</taxon>
    </lineage>
</organism>
<dbReference type="EMBL" id="CP064954">
    <property type="protein sequence ID" value="QPK79297.1"/>
    <property type="molecule type" value="Genomic_DNA"/>
</dbReference>
<dbReference type="RefSeq" id="WP_165011221.1">
    <property type="nucleotide sequence ID" value="NZ_CP064954.1"/>
</dbReference>
<keyword evidence="9" id="KW-1185">Reference proteome</keyword>
<dbReference type="AlphaFoldDB" id="A0A7T0KES9"/>
<feature type="domain" description="ABC-2 type transporter transmembrane" evidence="7">
    <location>
        <begin position="517"/>
        <end position="658"/>
    </location>
</feature>
<dbReference type="GO" id="GO:0140359">
    <property type="term" value="F:ABC-type transporter activity"/>
    <property type="evidence" value="ECO:0007669"/>
    <property type="project" value="InterPro"/>
</dbReference>
<dbReference type="PANTHER" id="PTHR43077">
    <property type="entry name" value="TRANSPORT PERMEASE YVFS-RELATED"/>
    <property type="match status" value="1"/>
</dbReference>
<dbReference type="InterPro" id="IPR013525">
    <property type="entry name" value="ABC2_TM"/>
</dbReference>
<keyword evidence="5" id="KW-0175">Coiled coil</keyword>
<gene>
    <name evidence="8" type="ORF">G7Y31_00775</name>
</gene>
<keyword evidence="3 6" id="KW-1133">Transmembrane helix</keyword>
<evidence type="ECO:0000313" key="8">
    <source>
        <dbReference type="EMBL" id="QPK79297.1"/>
    </source>
</evidence>
<feature type="transmembrane region" description="Helical" evidence="6">
    <location>
        <begin position="21"/>
        <end position="44"/>
    </location>
</feature>
<evidence type="ECO:0000256" key="6">
    <source>
        <dbReference type="SAM" id="Phobius"/>
    </source>
</evidence>
<sequence>MKHALEVFRTDLRHARNSVMASVVLFGLVVIPLLFTWFNVLATWDPFDNTSQLKVAVASEDTGYDSDILPLPINVGEQVLSQLRANEQLDWVVTNSEDALDGARSGAYYAAIILPESFSTDMLTFYTHGSHSTDIALYTNEKKNALSPKITGAGAEGVSSQIAESFTETLGEVTLGVVANLNSFVDSGDTQAALDRVEQRAASAQEQMRSSARTARALSDLVASTVPLLDSAQNILNRPTPEIPPASGGVDVPTEALDAALARTVESYGTVRERVAALQRTADSTRQTQAGALNLLADQVESTTAGFRGMRDSVNAALSPINPAQAAIITGQLDQVIAAQDAVQARLRAAVPEGGIGKQELDSLDKARDSIAGLRQSELRATVQELQDSLSGLRGTLSGLDTPTELNTDGLRRTQATTANLAQTLDEHAQTLGELRREIISARDTGDLSGLAKLAGADPDALASALAAPVGVERQAVYPVTSFGAGMAPLYTTLALWVGALLCSVFLRTDAPVGSPRPIAAYFGRFGIFALLGAAQSTLVSLGLLFFVQIEPAHPVLLVVASWVASAVFMFLIYALVAALANAGKALAVLLLVIQISSSSGAYPLHLLPEWFQNISPWLPATYAIRAFRAAIAGTYHGDFWLSLLALLAFVIPTLLLGTVLRKPLEAYTTKLNSALESTKLM</sequence>
<name>A0A7T0KES9_9CORY</name>
<dbReference type="InterPro" id="IPR017500">
    <property type="entry name" value="Phage_infect_YhgE_N"/>
</dbReference>